<keyword evidence="4" id="KW-0762">Sugar transport</keyword>
<dbReference type="PANTHER" id="PTHR30061:SF50">
    <property type="entry name" value="MALTOSE_MALTODEXTRIN-BINDING PERIPLASMIC PROTEIN"/>
    <property type="match status" value="1"/>
</dbReference>
<dbReference type="SUPFAM" id="SSF53850">
    <property type="entry name" value="Periplasmic binding protein-like II"/>
    <property type="match status" value="1"/>
</dbReference>
<dbReference type="PANTHER" id="PTHR30061">
    <property type="entry name" value="MALTOSE-BINDING PERIPLASMIC PROTEIN"/>
    <property type="match status" value="1"/>
</dbReference>
<dbReference type="GO" id="GO:0042956">
    <property type="term" value="P:maltodextrin transmembrane transport"/>
    <property type="evidence" value="ECO:0007669"/>
    <property type="project" value="TreeGrafter"/>
</dbReference>
<gene>
    <name evidence="4" type="ORF">BJ963_003286</name>
</gene>
<evidence type="ECO:0000313" key="4">
    <source>
        <dbReference type="EMBL" id="NYD75767.1"/>
    </source>
</evidence>
<dbReference type="Gene3D" id="3.40.190.10">
    <property type="entry name" value="Periplasmic binding protein-like II"/>
    <property type="match status" value="1"/>
</dbReference>
<dbReference type="GO" id="GO:1901982">
    <property type="term" value="F:maltose binding"/>
    <property type="evidence" value="ECO:0007669"/>
    <property type="project" value="TreeGrafter"/>
</dbReference>
<dbReference type="PROSITE" id="PS01037">
    <property type="entry name" value="SBP_BACTERIAL_1"/>
    <property type="match status" value="1"/>
</dbReference>
<keyword evidence="5" id="KW-1185">Reference proteome</keyword>
<dbReference type="Pfam" id="PF13416">
    <property type="entry name" value="SBP_bac_8"/>
    <property type="match status" value="1"/>
</dbReference>
<name>A0A852T3L2_9MICO</name>
<dbReference type="EMBL" id="JACCBJ010000001">
    <property type="protein sequence ID" value="NYD75767.1"/>
    <property type="molecule type" value="Genomic_DNA"/>
</dbReference>
<dbReference type="GO" id="GO:0015768">
    <property type="term" value="P:maltose transport"/>
    <property type="evidence" value="ECO:0007669"/>
    <property type="project" value="TreeGrafter"/>
</dbReference>
<dbReference type="InterPro" id="IPR006061">
    <property type="entry name" value="SBP_1_CS"/>
</dbReference>
<keyword evidence="3" id="KW-0732">Signal</keyword>
<keyword evidence="2" id="KW-0813">Transport</keyword>
<accession>A0A852T3L2</accession>
<evidence type="ECO:0000313" key="5">
    <source>
        <dbReference type="Proteomes" id="UP000589620"/>
    </source>
</evidence>
<comment type="similarity">
    <text evidence="1">Belongs to the bacterial solute-binding protein 1 family.</text>
</comment>
<dbReference type="GO" id="GO:0055085">
    <property type="term" value="P:transmembrane transport"/>
    <property type="evidence" value="ECO:0007669"/>
    <property type="project" value="InterPro"/>
</dbReference>
<organism evidence="4 5">
    <name type="scientific">Leifsonia soli</name>
    <dbReference type="NCBI Taxonomy" id="582665"/>
    <lineage>
        <taxon>Bacteria</taxon>
        <taxon>Bacillati</taxon>
        <taxon>Actinomycetota</taxon>
        <taxon>Actinomycetes</taxon>
        <taxon>Micrococcales</taxon>
        <taxon>Microbacteriaceae</taxon>
        <taxon>Leifsonia</taxon>
    </lineage>
</organism>
<dbReference type="AlphaFoldDB" id="A0A852T3L2"/>
<evidence type="ECO:0000256" key="3">
    <source>
        <dbReference type="ARBA" id="ARBA00022729"/>
    </source>
</evidence>
<protein>
    <submittedName>
        <fullName evidence="4">Multiple sugar transport system substrate-binding protein</fullName>
    </submittedName>
</protein>
<dbReference type="InterPro" id="IPR006059">
    <property type="entry name" value="SBP"/>
</dbReference>
<evidence type="ECO:0000256" key="2">
    <source>
        <dbReference type="ARBA" id="ARBA00022448"/>
    </source>
</evidence>
<dbReference type="PROSITE" id="PS51257">
    <property type="entry name" value="PROKAR_LIPOPROTEIN"/>
    <property type="match status" value="1"/>
</dbReference>
<dbReference type="Proteomes" id="UP000589620">
    <property type="component" value="Unassembled WGS sequence"/>
</dbReference>
<dbReference type="GO" id="GO:0055052">
    <property type="term" value="C:ATP-binding cassette (ABC) transporter complex, substrate-binding subunit-containing"/>
    <property type="evidence" value="ECO:0007669"/>
    <property type="project" value="TreeGrafter"/>
</dbReference>
<evidence type="ECO:0000256" key="1">
    <source>
        <dbReference type="ARBA" id="ARBA00008520"/>
    </source>
</evidence>
<dbReference type="RefSeq" id="WP_179457585.1">
    <property type="nucleotide sequence ID" value="NZ_BAAAPX010000001.1"/>
</dbReference>
<sequence length="423" mass="44630">MKSRLENVRRRGRVGVSVMAAGMLALGLAACSGGGGATSGLDGDTLKMYTWIGGKADKQQWSDYIAGGKHADPKMAVSFSGPPIGDYYTKLPTVMRSSSAPCLVTFQNGRVGQYVQGLEPLDDLAKKNKLDLSAYSSAMLEQLSVNGKLYSIPFNAGPTVVLYNKKMFADAGVAEPTNNWTTDDFIAAAKATTRNGVYGFAIPQGSNPISTLMAADGHPWADKNGPKLDDPNFRDALQLLVDLSNKYKVAKPLEAAAGGTFPDIDAFNTGQSAMEMQGLWDLQHAQQSLGKDNVGIAVIPSKSGTSKGFIGGSGFGITKTCGDKQKAFDAIEAMTSKSGLEFVTKSQASVPARLDALDAWSKNVGSPEFTTVIKQMTGDATPSPVPSNQAQIDTLLTQYEVDAFSGKSTVAEVLQQVKAGLGK</sequence>
<reference evidence="4 5" key="1">
    <citation type="submission" date="2020-07" db="EMBL/GenBank/DDBJ databases">
        <title>Sequencing the genomes of 1000 actinobacteria strains.</title>
        <authorList>
            <person name="Klenk H.-P."/>
        </authorList>
    </citation>
    <scope>NUCLEOTIDE SEQUENCE [LARGE SCALE GENOMIC DNA]</scope>
    <source>
        <strain evidence="4 5">DSM 23871</strain>
    </source>
</reference>
<proteinExistence type="inferred from homology"/>
<comment type="caution">
    <text evidence="4">The sequence shown here is derived from an EMBL/GenBank/DDBJ whole genome shotgun (WGS) entry which is preliminary data.</text>
</comment>